<feature type="signal peptide" evidence="1">
    <location>
        <begin position="1"/>
        <end position="47"/>
    </location>
</feature>
<evidence type="ECO:0000256" key="1">
    <source>
        <dbReference type="SAM" id="SignalP"/>
    </source>
</evidence>
<feature type="chain" id="PRO_5013295517" description="Tetratricopeptide repeat-containing protein" evidence="1">
    <location>
        <begin position="48"/>
        <end position="331"/>
    </location>
</feature>
<dbReference type="Proteomes" id="UP000190395">
    <property type="component" value="Unassembled WGS sequence"/>
</dbReference>
<proteinExistence type="predicted"/>
<dbReference type="InterPro" id="IPR013783">
    <property type="entry name" value="Ig-like_fold"/>
</dbReference>
<reference evidence="2 3" key="1">
    <citation type="submission" date="2017-02" db="EMBL/GenBank/DDBJ databases">
        <authorList>
            <person name="Peterson S.W."/>
        </authorList>
    </citation>
    <scope>NUCLEOTIDE SEQUENCE [LARGE SCALE GENOMIC DNA]</scope>
    <source>
        <strain evidence="2 3">ATCC BAA-909</strain>
    </source>
</reference>
<sequence length="331" mass="37560">MNPNSIQKTPKNVQKKAKNAKIKKNMKSFLKPFSFILLFFLQTFSFAQDKAKSSSRPIVDMLCASAVSTDKIRLTWKLPQNFNAASILVFKDTVPVNSKSAEKLSPIAELSQKTQQYIDTVTDFNEYYYAVLAKLSDGTLYNVVLPSINATVKAVAVKRPEKARKKSEEQIAAETPKLYTDGTIRELPLPYIDLIGDFEKKPSKLSAEVVNAGKSLAGKTSIQKEKLEPYYFDEDITSPSGGDDYYLFEILKNSFVKKNYEASIIELKKFLSVNRSEETTNRAAFYLAQSQYFTGNYRSALTMFLFTQDTWPILCKKWINSTLDFYTIPKS</sequence>
<accession>A0A1T4KX93</accession>
<dbReference type="STRING" id="225004.SAMN02745152_00370"/>
<evidence type="ECO:0000313" key="2">
    <source>
        <dbReference type="EMBL" id="SJZ47062.1"/>
    </source>
</evidence>
<organism evidence="2 3">
    <name type="scientific">Treponema berlinense</name>
    <dbReference type="NCBI Taxonomy" id="225004"/>
    <lineage>
        <taxon>Bacteria</taxon>
        <taxon>Pseudomonadati</taxon>
        <taxon>Spirochaetota</taxon>
        <taxon>Spirochaetia</taxon>
        <taxon>Spirochaetales</taxon>
        <taxon>Treponemataceae</taxon>
        <taxon>Treponema</taxon>
    </lineage>
</organism>
<keyword evidence="3" id="KW-1185">Reference proteome</keyword>
<protein>
    <recommendedName>
        <fullName evidence="4">Tetratricopeptide repeat-containing protein</fullName>
    </recommendedName>
</protein>
<keyword evidence="1" id="KW-0732">Signal</keyword>
<evidence type="ECO:0008006" key="4">
    <source>
        <dbReference type="Google" id="ProtNLM"/>
    </source>
</evidence>
<gene>
    <name evidence="2" type="ORF">SAMN02745152_00370</name>
</gene>
<evidence type="ECO:0000313" key="3">
    <source>
        <dbReference type="Proteomes" id="UP000190395"/>
    </source>
</evidence>
<dbReference type="AlphaFoldDB" id="A0A1T4KX93"/>
<dbReference type="EMBL" id="FUXC01000001">
    <property type="protein sequence ID" value="SJZ47062.1"/>
    <property type="molecule type" value="Genomic_DNA"/>
</dbReference>
<name>A0A1T4KX93_9SPIR</name>
<dbReference type="Gene3D" id="2.60.40.10">
    <property type="entry name" value="Immunoglobulins"/>
    <property type="match status" value="1"/>
</dbReference>